<dbReference type="EMBL" id="NBAG03000442">
    <property type="protein sequence ID" value="PNI24006.1"/>
    <property type="molecule type" value="Genomic_DNA"/>
</dbReference>
<dbReference type="AlphaFoldDB" id="A0A2J8JML2"/>
<feature type="compositionally biased region" description="Polar residues" evidence="1">
    <location>
        <begin position="71"/>
        <end position="81"/>
    </location>
</feature>
<evidence type="ECO:0000313" key="2">
    <source>
        <dbReference type="EMBL" id="PNI24006.1"/>
    </source>
</evidence>
<accession>A0A2J8JML2</accession>
<gene>
    <name evidence="2" type="ORF">CK820_G0046185</name>
</gene>
<organism evidence="2 3">
    <name type="scientific">Pan troglodytes</name>
    <name type="common">Chimpanzee</name>
    <dbReference type="NCBI Taxonomy" id="9598"/>
    <lineage>
        <taxon>Eukaryota</taxon>
        <taxon>Metazoa</taxon>
        <taxon>Chordata</taxon>
        <taxon>Craniata</taxon>
        <taxon>Vertebrata</taxon>
        <taxon>Euteleostomi</taxon>
        <taxon>Mammalia</taxon>
        <taxon>Eutheria</taxon>
        <taxon>Euarchontoglires</taxon>
        <taxon>Primates</taxon>
        <taxon>Haplorrhini</taxon>
        <taxon>Catarrhini</taxon>
        <taxon>Hominidae</taxon>
        <taxon>Pan</taxon>
    </lineage>
</organism>
<protein>
    <submittedName>
        <fullName evidence="2">MCM4 isoform 7</fullName>
    </submittedName>
</protein>
<feature type="compositionally biased region" description="Low complexity" evidence="1">
    <location>
        <begin position="1"/>
        <end position="10"/>
    </location>
</feature>
<feature type="region of interest" description="Disordered" evidence="1">
    <location>
        <begin position="1"/>
        <end position="81"/>
    </location>
</feature>
<comment type="caution">
    <text evidence="2">The sequence shown here is derived from an EMBL/GenBank/DDBJ whole genome shotgun (WGS) entry which is preliminary data.</text>
</comment>
<dbReference type="Proteomes" id="UP000236370">
    <property type="component" value="Unassembled WGS sequence"/>
</dbReference>
<name>A0A2J8JML2_PANTR</name>
<proteinExistence type="predicted"/>
<evidence type="ECO:0000256" key="1">
    <source>
        <dbReference type="SAM" id="MobiDB-lite"/>
    </source>
</evidence>
<sequence length="81" mass="8652">MSSPASTPSRRGSRRGRATPAQTPRSEDARSSPSQRRRGEDSTSTGELQPMPTSPGVDLQSPAAQDVLFSSPPQMHSSVHH</sequence>
<evidence type="ECO:0000313" key="3">
    <source>
        <dbReference type="Proteomes" id="UP000236370"/>
    </source>
</evidence>
<reference evidence="2 3" key="1">
    <citation type="submission" date="2017-12" db="EMBL/GenBank/DDBJ databases">
        <title>High-resolution comparative analysis of great ape genomes.</title>
        <authorList>
            <person name="Pollen A."/>
            <person name="Hastie A."/>
            <person name="Hormozdiari F."/>
            <person name="Dougherty M."/>
            <person name="Liu R."/>
            <person name="Chaisson M."/>
            <person name="Hoppe E."/>
            <person name="Hill C."/>
            <person name="Pang A."/>
            <person name="Hillier L."/>
            <person name="Baker C."/>
            <person name="Armstrong J."/>
            <person name="Shendure J."/>
            <person name="Paten B."/>
            <person name="Wilson R."/>
            <person name="Chao H."/>
            <person name="Schneider V."/>
            <person name="Ventura M."/>
            <person name="Kronenberg Z."/>
            <person name="Murali S."/>
            <person name="Gordon D."/>
            <person name="Cantsilieris S."/>
            <person name="Munson K."/>
            <person name="Nelson B."/>
            <person name="Raja A."/>
            <person name="Underwood J."/>
            <person name="Diekhans M."/>
            <person name="Fiddes I."/>
            <person name="Haussler D."/>
            <person name="Eichler E."/>
        </authorList>
    </citation>
    <scope>NUCLEOTIDE SEQUENCE [LARGE SCALE GENOMIC DNA]</scope>
    <source>
        <strain evidence="2">Yerkes chimp pedigree #C0471</strain>
    </source>
</reference>